<comment type="caution">
    <text evidence="1">The sequence shown here is derived from an EMBL/GenBank/DDBJ whole genome shotgun (WGS) entry which is preliminary data.</text>
</comment>
<dbReference type="Proteomes" id="UP000828941">
    <property type="component" value="Chromosome 13"/>
</dbReference>
<proteinExistence type="predicted"/>
<evidence type="ECO:0000313" key="2">
    <source>
        <dbReference type="Proteomes" id="UP000828941"/>
    </source>
</evidence>
<reference evidence="1 2" key="1">
    <citation type="journal article" date="2022" name="DNA Res.">
        <title>Chromosomal-level genome assembly of the orchid tree Bauhinia variegata (Leguminosae; Cercidoideae) supports the allotetraploid origin hypothesis of Bauhinia.</title>
        <authorList>
            <person name="Zhong Y."/>
            <person name="Chen Y."/>
            <person name="Zheng D."/>
            <person name="Pang J."/>
            <person name="Liu Y."/>
            <person name="Luo S."/>
            <person name="Meng S."/>
            <person name="Qian L."/>
            <person name="Wei D."/>
            <person name="Dai S."/>
            <person name="Zhou R."/>
        </authorList>
    </citation>
    <scope>NUCLEOTIDE SEQUENCE [LARGE SCALE GENOMIC DNA]</scope>
    <source>
        <strain evidence="1">BV-YZ2020</strain>
    </source>
</reference>
<keyword evidence="2" id="KW-1185">Reference proteome</keyword>
<evidence type="ECO:0000313" key="1">
    <source>
        <dbReference type="EMBL" id="KAI4299654.1"/>
    </source>
</evidence>
<protein>
    <submittedName>
        <fullName evidence="1">Uncharacterized protein</fullName>
    </submittedName>
</protein>
<accession>A0ACB9KQX1</accession>
<gene>
    <name evidence="1" type="ORF">L6164_033090</name>
</gene>
<organism evidence="1 2">
    <name type="scientific">Bauhinia variegata</name>
    <name type="common">Purple orchid tree</name>
    <name type="synonym">Phanera variegata</name>
    <dbReference type="NCBI Taxonomy" id="167791"/>
    <lineage>
        <taxon>Eukaryota</taxon>
        <taxon>Viridiplantae</taxon>
        <taxon>Streptophyta</taxon>
        <taxon>Embryophyta</taxon>
        <taxon>Tracheophyta</taxon>
        <taxon>Spermatophyta</taxon>
        <taxon>Magnoliopsida</taxon>
        <taxon>eudicotyledons</taxon>
        <taxon>Gunneridae</taxon>
        <taxon>Pentapetalae</taxon>
        <taxon>rosids</taxon>
        <taxon>fabids</taxon>
        <taxon>Fabales</taxon>
        <taxon>Fabaceae</taxon>
        <taxon>Cercidoideae</taxon>
        <taxon>Cercideae</taxon>
        <taxon>Bauhiniinae</taxon>
        <taxon>Bauhinia</taxon>
    </lineage>
</organism>
<dbReference type="EMBL" id="CM039438">
    <property type="protein sequence ID" value="KAI4299654.1"/>
    <property type="molecule type" value="Genomic_DNA"/>
</dbReference>
<sequence>MKRFRFPAKGKPARYLIAAAAAATATGLSLHAANSDVLTLPSDYLPKVSEKIHNEINGIVRTSRAIVTVCSTVVDYKSSLRGIQVGSDEYREKLSEVHLRSANRFLKLCETNKGFYVKAGQFITAMRLVPKEYSSTLSSLQDQVVPCPFEAIKAILTGNLGPDFLEMFFSIDEQPIAAASIAQVHHAVLKDGHEVAIKVQYPGIEQQMYFDTRTMSFLAKAVAWFFPQCRFEWLVSVFAEAISLELDFVQEARNSERAAKNFRNNKWVRVPLVFWELTTRQVLTMQFYRGHKIDDLDYLNQLGVDPLEVVEGLIELFAEMIFVHGYIHGDPHPGNILVSPEGSSGFSLVLLDHGVYKELDEQMRKNYCQLWKALVLNDSMKIINLGEKFGVGMYSRYFPVIFTGRTIESKHPVGVQAPFEEKRKLKEELKSISMEDVSSFMESLPPEFVSILRVDGLLRYIIRKLGASSWPRLLAYTKYAVYGLSPKLDIESGFSAEAVVYRLKSELEYLNIRTRIVIGALIKGALYLLEKAKTASHSLYRSVVSLGIS</sequence>
<name>A0ACB9KQX1_BAUVA</name>